<dbReference type="RefSeq" id="WP_112259414.1">
    <property type="nucleotide sequence ID" value="NZ_QMIG01000019.1"/>
</dbReference>
<dbReference type="Pfam" id="PF01936">
    <property type="entry name" value="NYN"/>
    <property type="match status" value="1"/>
</dbReference>
<dbReference type="Gene3D" id="3.40.50.1010">
    <property type="entry name" value="5'-nuclease"/>
    <property type="match status" value="1"/>
</dbReference>
<evidence type="ECO:0000313" key="3">
    <source>
        <dbReference type="Proteomes" id="UP000250462"/>
    </source>
</evidence>
<sequence length="241" mass="26822">MRVGVYVDGYNLYYGGRAWCRKGTPGWRWLDVRSLAESIIQRESGWSDPQIVRTVYCTARIDPRTNPSGARDQHTYLNALGQHVTWIQYGRYVSRTKKTPLATEDTAGRPQIARSTWPVMVKDSNSNEVRDACFLVSVLHNEEKGSDVNVASHLLIDVLTDAVDAVVVVSNDSDLEFPLKEARKRVPVGVINPTKRYLAGGLRSNASFGVGGHWSAQLTSEDFKLSQLPDPVDSYAKPAGW</sequence>
<name>A0A329QGS3_9ACTN</name>
<reference evidence="2 3" key="1">
    <citation type="submission" date="2018-06" db="EMBL/GenBank/DDBJ databases">
        <title>Phytoactinopolyspora halophila sp. nov., a novel halophilic actinomycete isolated from a saline soil in China.</title>
        <authorList>
            <person name="Tang S.-K."/>
        </authorList>
    </citation>
    <scope>NUCLEOTIDE SEQUENCE [LARGE SCALE GENOMIC DNA]</scope>
    <source>
        <strain evidence="2 3">YIM 96934</strain>
    </source>
</reference>
<protein>
    <submittedName>
        <fullName evidence="2">NYN domain-containing protein</fullName>
    </submittedName>
</protein>
<dbReference type="OrthoDB" id="9809421at2"/>
<dbReference type="AlphaFoldDB" id="A0A329QGS3"/>
<dbReference type="Proteomes" id="UP000250462">
    <property type="component" value="Unassembled WGS sequence"/>
</dbReference>
<feature type="domain" description="NYN" evidence="1">
    <location>
        <begin position="2"/>
        <end position="185"/>
    </location>
</feature>
<proteinExistence type="predicted"/>
<evidence type="ECO:0000313" key="2">
    <source>
        <dbReference type="EMBL" id="RAW11645.1"/>
    </source>
</evidence>
<comment type="caution">
    <text evidence="2">The sequence shown here is derived from an EMBL/GenBank/DDBJ whole genome shotgun (WGS) entry which is preliminary data.</text>
</comment>
<organism evidence="2 3">
    <name type="scientific">Phytoactinopolyspora halophila</name>
    <dbReference type="NCBI Taxonomy" id="1981511"/>
    <lineage>
        <taxon>Bacteria</taxon>
        <taxon>Bacillati</taxon>
        <taxon>Actinomycetota</taxon>
        <taxon>Actinomycetes</taxon>
        <taxon>Jiangellales</taxon>
        <taxon>Jiangellaceae</taxon>
        <taxon>Phytoactinopolyspora</taxon>
    </lineage>
</organism>
<keyword evidence="3" id="KW-1185">Reference proteome</keyword>
<dbReference type="EMBL" id="QMIG01000019">
    <property type="protein sequence ID" value="RAW11645.1"/>
    <property type="molecule type" value="Genomic_DNA"/>
</dbReference>
<dbReference type="InterPro" id="IPR021139">
    <property type="entry name" value="NYN"/>
</dbReference>
<gene>
    <name evidence="2" type="ORF">DPM12_16395</name>
</gene>
<accession>A0A329QGS3</accession>
<dbReference type="GO" id="GO:0004540">
    <property type="term" value="F:RNA nuclease activity"/>
    <property type="evidence" value="ECO:0007669"/>
    <property type="project" value="InterPro"/>
</dbReference>
<evidence type="ECO:0000259" key="1">
    <source>
        <dbReference type="Pfam" id="PF01936"/>
    </source>
</evidence>